<name>A0A1N6VL37_9EURY</name>
<feature type="transmembrane region" description="Helical" evidence="1">
    <location>
        <begin position="15"/>
        <end position="35"/>
    </location>
</feature>
<evidence type="ECO:0000313" key="3">
    <source>
        <dbReference type="Proteomes" id="UP000186914"/>
    </source>
</evidence>
<reference evidence="3" key="1">
    <citation type="submission" date="2017-01" db="EMBL/GenBank/DDBJ databases">
        <authorList>
            <person name="Varghese N."/>
            <person name="Submissions S."/>
        </authorList>
    </citation>
    <scope>NUCLEOTIDE SEQUENCE [LARGE SCALE GENOMIC DNA]</scope>
    <source>
        <strain evidence="3">CGMCC 1.7737</strain>
    </source>
</reference>
<sequence>MSQPRFHEIQRFRQGWLWGFLIFSTIPVGLLVFAVTIDEAGGFTPDALATLAAVLFALFAPLVLFYRAGLVTEVREDGLYCKFFPFHLRFRRIPFSEMTRVERVSYSPMRDYGGWGIRFGLSFSRRGISLDEKGVAYIVSGNDGVKIEREGKRPLLVGSQRADELRQTIADTRRFGADTGSD</sequence>
<dbReference type="OrthoDB" id="132173at2157"/>
<keyword evidence="1" id="KW-0812">Transmembrane</keyword>
<dbReference type="EMBL" id="FTNO01000001">
    <property type="protein sequence ID" value="SIQ78504.1"/>
    <property type="molecule type" value="Genomic_DNA"/>
</dbReference>
<evidence type="ECO:0000313" key="2">
    <source>
        <dbReference type="EMBL" id="SIQ78504.1"/>
    </source>
</evidence>
<gene>
    <name evidence="2" type="ORF">SAMN05421858_0399</name>
</gene>
<keyword evidence="1" id="KW-0472">Membrane</keyword>
<keyword evidence="3" id="KW-1185">Reference proteome</keyword>
<feature type="transmembrane region" description="Helical" evidence="1">
    <location>
        <begin position="47"/>
        <end position="66"/>
    </location>
</feature>
<proteinExistence type="predicted"/>
<organism evidence="2 3">
    <name type="scientific">Haladaptatus litoreus</name>
    <dbReference type="NCBI Taxonomy" id="553468"/>
    <lineage>
        <taxon>Archaea</taxon>
        <taxon>Methanobacteriati</taxon>
        <taxon>Methanobacteriota</taxon>
        <taxon>Stenosarchaea group</taxon>
        <taxon>Halobacteria</taxon>
        <taxon>Halobacteriales</taxon>
        <taxon>Haladaptataceae</taxon>
        <taxon>Haladaptatus</taxon>
    </lineage>
</organism>
<protein>
    <recommendedName>
        <fullName evidence="4">PH domain-containing protein</fullName>
    </recommendedName>
</protein>
<dbReference type="AlphaFoldDB" id="A0A1N6VL37"/>
<evidence type="ECO:0000256" key="1">
    <source>
        <dbReference type="SAM" id="Phobius"/>
    </source>
</evidence>
<accession>A0A1N6VL37</accession>
<dbReference type="Proteomes" id="UP000186914">
    <property type="component" value="Unassembled WGS sequence"/>
</dbReference>
<keyword evidence="1" id="KW-1133">Transmembrane helix</keyword>
<dbReference type="RefSeq" id="WP_076427498.1">
    <property type="nucleotide sequence ID" value="NZ_FTNO01000001.1"/>
</dbReference>
<evidence type="ECO:0008006" key="4">
    <source>
        <dbReference type="Google" id="ProtNLM"/>
    </source>
</evidence>